<protein>
    <submittedName>
        <fullName evidence="2">ABC transporter substrate-binding protein</fullName>
    </submittedName>
</protein>
<dbReference type="InterPro" id="IPR000709">
    <property type="entry name" value="Leu_Ile_Val-bd"/>
</dbReference>
<keyword evidence="1" id="KW-0732">Signal</keyword>
<name>A0A166FLZ5_SECCO</name>
<evidence type="ECO:0000256" key="1">
    <source>
        <dbReference type="SAM" id="SignalP"/>
    </source>
</evidence>
<comment type="caution">
    <text evidence="2">The sequence shown here is derived from an EMBL/GenBank/DDBJ whole genome shotgun (WGS) entry which is preliminary data.</text>
</comment>
<accession>A0A166FLZ5</accession>
<feature type="signal peptide" evidence="1">
    <location>
        <begin position="1"/>
        <end position="26"/>
    </location>
</feature>
<dbReference type="PANTHER" id="PTHR47628">
    <property type="match status" value="1"/>
</dbReference>
<dbReference type="InterPro" id="IPR028082">
    <property type="entry name" value="Peripla_BP_I"/>
</dbReference>
<dbReference type="Pfam" id="PF13433">
    <property type="entry name" value="Peripla_BP_5"/>
    <property type="match status" value="1"/>
</dbReference>
<dbReference type="RefSeq" id="WP_056996385.1">
    <property type="nucleotide sequence ID" value="NZ_JYDC01000124.1"/>
</dbReference>
<sequence length="413" mass="44723">MRKRYKILLNSLVVLSLGLLSGCSNAVSEVLHPQSTATASSGKTIKVGILHSLSGTMANSEIPVEKAELLAIKQINKKGGVLGKKIVPVIEDGASDNATFAEKADQLVNEYHVATVFGCWTSASRKAVLPIFENSNNLLWYPLQYEGMESSPNIMYMGAAPNQQIVPAVNYMHKKFGNKVFLVGSDYVFPRTANAIIDRQAKHLGMTVVGEKYVSMGSTDFSTIVTEIKKAKPDFIVNTLNGGSNDAFFKQLEEAGISSKDIPVISASVAEQEVKGIGSAYTTGEYTSWNYYGTQKNKQNKAFIKAFKAAYGQSSVTDDPIEAGYDAVHLWAKAVEKAGTTDVDKVKKAAAGLSYNAPEGKVTIDGKNQHLYKTVRIGKIASDGSINTVWKSKKQVKPDPYLKGYAWAKGLAK</sequence>
<evidence type="ECO:0000313" key="2">
    <source>
        <dbReference type="EMBL" id="KZL35583.1"/>
    </source>
</evidence>
<feature type="chain" id="PRO_5007873391" evidence="1">
    <location>
        <begin position="27"/>
        <end position="413"/>
    </location>
</feature>
<reference evidence="2 3" key="1">
    <citation type="submission" date="2015-02" db="EMBL/GenBank/DDBJ databases">
        <title>Draft genome sequence of Lactobacillus collinoides CUPV2371 isolated from a natural cider, the first genome sequence of a strain of this species.</title>
        <authorList>
            <person name="Puertas A.I."/>
            <person name="Spano G."/>
            <person name="Capozzi V."/>
            <person name="Lamontanara A."/>
            <person name="Orru L."/>
            <person name="Duenas M.T."/>
        </authorList>
    </citation>
    <scope>NUCLEOTIDE SEQUENCE [LARGE SCALE GENOMIC DNA]</scope>
    <source>
        <strain evidence="2 3">237</strain>
    </source>
</reference>
<dbReference type="PATRIC" id="fig|33960.6.peg.511"/>
<dbReference type="OrthoDB" id="9783240at2"/>
<gene>
    <name evidence="2" type="ORF">TY91_16470</name>
</gene>
<dbReference type="EMBL" id="JYDC01000124">
    <property type="protein sequence ID" value="KZL35583.1"/>
    <property type="molecule type" value="Genomic_DNA"/>
</dbReference>
<proteinExistence type="predicted"/>
<dbReference type="InterPro" id="IPR017777">
    <property type="entry name" value="ABC_urea-bd_UrtA"/>
</dbReference>
<dbReference type="GO" id="GO:0006865">
    <property type="term" value="P:amino acid transport"/>
    <property type="evidence" value="ECO:0007669"/>
    <property type="project" value="InterPro"/>
</dbReference>
<dbReference type="Gene3D" id="3.40.50.2300">
    <property type="match status" value="2"/>
</dbReference>
<organism evidence="2 3">
    <name type="scientific">Secundilactobacillus collinoides</name>
    <name type="common">Lactobacillus collinoides</name>
    <dbReference type="NCBI Taxonomy" id="33960"/>
    <lineage>
        <taxon>Bacteria</taxon>
        <taxon>Bacillati</taxon>
        <taxon>Bacillota</taxon>
        <taxon>Bacilli</taxon>
        <taxon>Lactobacillales</taxon>
        <taxon>Lactobacillaceae</taxon>
        <taxon>Secundilactobacillus</taxon>
    </lineage>
</organism>
<dbReference type="Proteomes" id="UP000076480">
    <property type="component" value="Unassembled WGS sequence"/>
</dbReference>
<dbReference type="NCBIfam" id="TIGR03407">
    <property type="entry name" value="urea_ABC_UrtA"/>
    <property type="match status" value="1"/>
</dbReference>
<dbReference type="SUPFAM" id="SSF53822">
    <property type="entry name" value="Periplasmic binding protein-like I"/>
    <property type="match status" value="1"/>
</dbReference>
<keyword evidence="3" id="KW-1185">Reference proteome</keyword>
<evidence type="ECO:0000313" key="3">
    <source>
        <dbReference type="Proteomes" id="UP000076480"/>
    </source>
</evidence>
<dbReference type="AlphaFoldDB" id="A0A166FLZ5"/>
<dbReference type="CDD" id="cd06355">
    <property type="entry name" value="PBP1_FmdD-like"/>
    <property type="match status" value="1"/>
</dbReference>
<dbReference type="PROSITE" id="PS51257">
    <property type="entry name" value="PROKAR_LIPOPROTEIN"/>
    <property type="match status" value="1"/>
</dbReference>
<dbReference type="PANTHER" id="PTHR47628:SF1">
    <property type="entry name" value="ALIPHATIC AMIDASE EXPRESSION-REGULATING PROTEIN"/>
    <property type="match status" value="1"/>
</dbReference>
<dbReference type="PRINTS" id="PR00337">
    <property type="entry name" value="LEUILEVALBP"/>
</dbReference>